<organism evidence="5 6">
    <name type="scientific">candidate division WOR-3 bacterium RBG_13_43_14</name>
    <dbReference type="NCBI Taxonomy" id="1802590"/>
    <lineage>
        <taxon>Bacteria</taxon>
        <taxon>Bacteria division WOR-3</taxon>
    </lineage>
</organism>
<evidence type="ECO:0000256" key="3">
    <source>
        <dbReference type="ARBA" id="ARBA00022840"/>
    </source>
</evidence>
<dbReference type="SUPFAM" id="SSF52540">
    <property type="entry name" value="P-loop containing nucleoside triphosphate hydrolases"/>
    <property type="match status" value="1"/>
</dbReference>
<sequence>MAFLNVDQINKHFINERKEEINALSDLTFLCHDGEFLCLLGPTGCGKTTILRIISGLEQPDNGQVLVNEQGVHGINQESTLVFQQYSLFPWRNVIDNIAFGLEMRNINRTKRYARAQEFIDLVGLRGFEKAFPYELSGGMQQRAAIARALAYDKRLILMDEPFGALDERTRHRLQEELLNIWRQQRKTIIFVTHNIDEAIFLADRILIMHDRPGYVENELKIVLPRPRDRKSPDFIKLHIGIREVLEDMLNSG</sequence>
<dbReference type="SMART" id="SM00382">
    <property type="entry name" value="AAA"/>
    <property type="match status" value="1"/>
</dbReference>
<dbReference type="EMBL" id="MEUM01000004">
    <property type="protein sequence ID" value="OGC43857.1"/>
    <property type="molecule type" value="Genomic_DNA"/>
</dbReference>
<keyword evidence="2" id="KW-0547">Nucleotide-binding</keyword>
<dbReference type="AlphaFoldDB" id="A0A1F4UG07"/>
<comment type="caution">
    <text evidence="5">The sequence shown here is derived from an EMBL/GenBank/DDBJ whole genome shotgun (WGS) entry which is preliminary data.</text>
</comment>
<dbReference type="InterPro" id="IPR003439">
    <property type="entry name" value="ABC_transporter-like_ATP-bd"/>
</dbReference>
<feature type="domain" description="ABC transporter" evidence="4">
    <location>
        <begin position="4"/>
        <end position="236"/>
    </location>
</feature>
<dbReference type="CDD" id="cd03293">
    <property type="entry name" value="ABC_NrtD_SsuB_transporters"/>
    <property type="match status" value="1"/>
</dbReference>
<evidence type="ECO:0000256" key="1">
    <source>
        <dbReference type="ARBA" id="ARBA00022448"/>
    </source>
</evidence>
<dbReference type="PROSITE" id="PS00211">
    <property type="entry name" value="ABC_TRANSPORTER_1"/>
    <property type="match status" value="1"/>
</dbReference>
<dbReference type="Gene3D" id="3.40.50.300">
    <property type="entry name" value="P-loop containing nucleotide triphosphate hydrolases"/>
    <property type="match status" value="1"/>
</dbReference>
<protein>
    <submittedName>
        <fullName evidence="5">Nitrate ABC transporter ATP-binding protein</fullName>
    </submittedName>
</protein>
<proteinExistence type="predicted"/>
<dbReference type="PANTHER" id="PTHR42788:SF13">
    <property type="entry name" value="ALIPHATIC SULFONATES IMPORT ATP-BINDING PROTEIN SSUB"/>
    <property type="match status" value="1"/>
</dbReference>
<evidence type="ECO:0000313" key="6">
    <source>
        <dbReference type="Proteomes" id="UP000177025"/>
    </source>
</evidence>
<keyword evidence="3 5" id="KW-0067">ATP-binding</keyword>
<keyword evidence="1" id="KW-0813">Transport</keyword>
<dbReference type="InterPro" id="IPR027417">
    <property type="entry name" value="P-loop_NTPase"/>
</dbReference>
<name>A0A1F4UG07_UNCW3</name>
<dbReference type="GO" id="GO:0016887">
    <property type="term" value="F:ATP hydrolysis activity"/>
    <property type="evidence" value="ECO:0007669"/>
    <property type="project" value="InterPro"/>
</dbReference>
<evidence type="ECO:0000256" key="2">
    <source>
        <dbReference type="ARBA" id="ARBA00022741"/>
    </source>
</evidence>
<accession>A0A1F4UG07</accession>
<dbReference type="Pfam" id="PF00005">
    <property type="entry name" value="ABC_tran"/>
    <property type="match status" value="1"/>
</dbReference>
<dbReference type="Proteomes" id="UP000177025">
    <property type="component" value="Unassembled WGS sequence"/>
</dbReference>
<dbReference type="PANTHER" id="PTHR42788">
    <property type="entry name" value="TAURINE IMPORT ATP-BINDING PROTEIN-RELATED"/>
    <property type="match status" value="1"/>
</dbReference>
<dbReference type="GO" id="GO:0005524">
    <property type="term" value="F:ATP binding"/>
    <property type="evidence" value="ECO:0007669"/>
    <property type="project" value="UniProtKB-KW"/>
</dbReference>
<dbReference type="InterPro" id="IPR003593">
    <property type="entry name" value="AAA+_ATPase"/>
</dbReference>
<dbReference type="PROSITE" id="PS50893">
    <property type="entry name" value="ABC_TRANSPORTER_2"/>
    <property type="match status" value="1"/>
</dbReference>
<dbReference type="InterPro" id="IPR050166">
    <property type="entry name" value="ABC_transporter_ATP-bind"/>
</dbReference>
<dbReference type="InterPro" id="IPR017871">
    <property type="entry name" value="ABC_transporter-like_CS"/>
</dbReference>
<evidence type="ECO:0000313" key="5">
    <source>
        <dbReference type="EMBL" id="OGC43857.1"/>
    </source>
</evidence>
<reference evidence="5 6" key="1">
    <citation type="journal article" date="2016" name="Nat. Commun.">
        <title>Thousands of microbial genomes shed light on interconnected biogeochemical processes in an aquifer system.</title>
        <authorList>
            <person name="Anantharaman K."/>
            <person name="Brown C.T."/>
            <person name="Hug L.A."/>
            <person name="Sharon I."/>
            <person name="Castelle C.J."/>
            <person name="Probst A.J."/>
            <person name="Thomas B.C."/>
            <person name="Singh A."/>
            <person name="Wilkins M.J."/>
            <person name="Karaoz U."/>
            <person name="Brodie E.L."/>
            <person name="Williams K.H."/>
            <person name="Hubbard S.S."/>
            <person name="Banfield J.F."/>
        </authorList>
    </citation>
    <scope>NUCLEOTIDE SEQUENCE [LARGE SCALE GENOMIC DNA]</scope>
</reference>
<evidence type="ECO:0000259" key="4">
    <source>
        <dbReference type="PROSITE" id="PS50893"/>
    </source>
</evidence>
<gene>
    <name evidence="5" type="ORF">A2Y85_06615</name>
</gene>